<dbReference type="InterPro" id="IPR008490">
    <property type="entry name" value="Transposase_InsH_N"/>
</dbReference>
<dbReference type="Pfam" id="PF13751">
    <property type="entry name" value="DDE_Tnp_1_6"/>
    <property type="match status" value="1"/>
</dbReference>
<dbReference type="PANTHER" id="PTHR33408">
    <property type="entry name" value="TRANSPOSASE"/>
    <property type="match status" value="1"/>
</dbReference>
<dbReference type="EMBL" id="JAOTPL010000044">
    <property type="protein sequence ID" value="MCU7695587.1"/>
    <property type="molecule type" value="Genomic_DNA"/>
</dbReference>
<dbReference type="NCBIfam" id="NF033551">
    <property type="entry name" value="transpos_IS1182"/>
    <property type="match status" value="1"/>
</dbReference>
<protein>
    <submittedName>
        <fullName evidence="3">IS1182 family transposase</fullName>
    </submittedName>
</protein>
<sequence length="518" mass="59288">MPIINGLDRQQITFSSLEDAVATDNDVRFIDAFVDKLDLQQLGVQSLTSSDKKKDGRAAFSDALFLKLYLYAYLNGIRSSRKLEREAIRNIELQWLLQGLHPNYHSIADFRKINAQALQNLFKLFVSFLKDAGLIGGEVIAVDGTKIRGNNSKKNNYNPKKIQRHLDYIEQKSKALLEEFEQTDASEDEAISLGDVQEKLARLQQHKIKYEALQEQLDQSQEPQVSTTDPDARALLVRGVVVEVGYNMQAAIDQEHKLVVATHTINRNDKNALYAISKEAKENIAADKLTVLADKGYHTGKELQACQECGIDTIVARQELVNSNAKGTQPEYMVQHFVYDEVSDTYTCPAGQTLHTTGRLHRKKRDNDVSYQFKKYRTPACLTCSVKDLCTGRHDGRREIERSEYATAVERNKHNYESNPALYRQRQEINEHIFGTIKRQWNLYYTNLRGLEKVNGEVALIMLVYNMKRTRNILGFKDLMEKLQSWTPKYPGGVLSSENRLHKRLNKTFYFPSQLLCA</sequence>
<dbReference type="Proteomes" id="UP001209317">
    <property type="component" value="Unassembled WGS sequence"/>
</dbReference>
<gene>
    <name evidence="3" type="ORF">OD355_13760</name>
</gene>
<keyword evidence="4" id="KW-1185">Reference proteome</keyword>
<evidence type="ECO:0000313" key="4">
    <source>
        <dbReference type="Proteomes" id="UP001209317"/>
    </source>
</evidence>
<dbReference type="InterPro" id="IPR025668">
    <property type="entry name" value="Tnp_DDE_dom"/>
</dbReference>
<evidence type="ECO:0000259" key="2">
    <source>
        <dbReference type="Pfam" id="PF13751"/>
    </source>
</evidence>
<evidence type="ECO:0000259" key="1">
    <source>
        <dbReference type="Pfam" id="PF05598"/>
    </source>
</evidence>
<evidence type="ECO:0000313" key="3">
    <source>
        <dbReference type="EMBL" id="MCU7695587.1"/>
    </source>
</evidence>
<comment type="caution">
    <text evidence="3">The sequence shown here is derived from an EMBL/GenBank/DDBJ whole genome shotgun (WGS) entry which is preliminary data.</text>
</comment>
<proteinExistence type="predicted"/>
<dbReference type="Pfam" id="PF05598">
    <property type="entry name" value="DUF772"/>
    <property type="match status" value="1"/>
</dbReference>
<feature type="domain" description="Transposase InsH N-terminal" evidence="1">
    <location>
        <begin position="16"/>
        <end position="112"/>
    </location>
</feature>
<dbReference type="InterPro" id="IPR047629">
    <property type="entry name" value="IS1182_transpos"/>
</dbReference>
<dbReference type="RefSeq" id="WP_263039072.1">
    <property type="nucleotide sequence ID" value="NZ_JAOTPL010000044.1"/>
</dbReference>
<dbReference type="AlphaFoldDB" id="A0AAE3IP13"/>
<dbReference type="PANTHER" id="PTHR33408:SF2">
    <property type="entry name" value="TRANSPOSASE DDE DOMAIN-CONTAINING PROTEIN"/>
    <property type="match status" value="1"/>
</dbReference>
<feature type="domain" description="Transposase DDE" evidence="2">
    <location>
        <begin position="347"/>
        <end position="469"/>
    </location>
</feature>
<name>A0AAE3IP13_9BACT</name>
<reference evidence="3" key="1">
    <citation type="submission" date="2022-10" db="EMBL/GenBank/DDBJ databases">
        <authorList>
            <person name="Kim H.S."/>
            <person name="Kim J.-S."/>
            <person name="Suh M.K."/>
            <person name="Eom M.K."/>
            <person name="Lee J.-S."/>
        </authorList>
    </citation>
    <scope>NUCLEOTIDE SEQUENCE</scope>
    <source>
        <strain evidence="3">LIP-5</strain>
    </source>
</reference>
<organism evidence="3 4">
    <name type="scientific">Haoranjiania flava</name>
    <dbReference type="NCBI Taxonomy" id="1856322"/>
    <lineage>
        <taxon>Bacteria</taxon>
        <taxon>Pseudomonadati</taxon>
        <taxon>Bacteroidota</taxon>
        <taxon>Chitinophagia</taxon>
        <taxon>Chitinophagales</taxon>
        <taxon>Chitinophagaceae</taxon>
        <taxon>Haoranjiania</taxon>
    </lineage>
</organism>
<accession>A0AAE3IP13</accession>